<dbReference type="Pfam" id="PF02492">
    <property type="entry name" value="cobW"/>
    <property type="match status" value="1"/>
</dbReference>
<evidence type="ECO:0000259" key="1">
    <source>
        <dbReference type="SMART" id="SM00833"/>
    </source>
</evidence>
<dbReference type="InterPro" id="IPR003495">
    <property type="entry name" value="CobW/HypB/UreG_nucleotide-bd"/>
</dbReference>
<dbReference type="Gene3D" id="3.40.50.300">
    <property type="entry name" value="P-loop containing nucleotide triphosphate hydrolases"/>
    <property type="match status" value="1"/>
</dbReference>
<dbReference type="RefSeq" id="WP_119974079.1">
    <property type="nucleotide sequence ID" value="NZ_JBHSQA010000017.1"/>
</dbReference>
<dbReference type="PANTHER" id="PTHR43603:SF1">
    <property type="entry name" value="ZINC-REGULATED GTPASE METALLOPROTEIN ACTIVATOR 1"/>
    <property type="match status" value="1"/>
</dbReference>
<keyword evidence="3" id="KW-1185">Reference proteome</keyword>
<dbReference type="Pfam" id="PF07683">
    <property type="entry name" value="CobW_C"/>
    <property type="match status" value="1"/>
</dbReference>
<protein>
    <recommendedName>
        <fullName evidence="1">CobW C-terminal domain-containing protein</fullName>
    </recommendedName>
</protein>
<dbReference type="SUPFAM" id="SSF90002">
    <property type="entry name" value="Hypothetical protein YjiA, C-terminal domain"/>
    <property type="match status" value="1"/>
</dbReference>
<evidence type="ECO:0000313" key="2">
    <source>
        <dbReference type="EMBL" id="RJT89092.1"/>
    </source>
</evidence>
<dbReference type="InterPro" id="IPR051927">
    <property type="entry name" value="Zn_Chap_cDPG_Synth"/>
</dbReference>
<dbReference type="Proteomes" id="UP000272015">
    <property type="component" value="Unassembled WGS sequence"/>
</dbReference>
<dbReference type="SUPFAM" id="SSF52540">
    <property type="entry name" value="P-loop containing nucleoside triphosphate hydrolases"/>
    <property type="match status" value="1"/>
</dbReference>
<sequence length="362" mass="39222">MQTEDFLRVNVVSGLPGAGKSSVARALGGTAIHPRALMPDDADTLAASPLAAAPWQAWQGSAVPGVREVFVEAHPSIGPLEVASFLAPDRNEQRGAASVRLGDLVTVLDASRFWEDLQSDASDGSLPVHEAADVGAFNDPAPSDRTRGDALIEQIEWASVVVINKSDLVRRVECGDIRDFVRLLNPSSFIVFAIHGEGAAASWPAPRRDMHAWLARSPGWVRQLNGDALLSQSPQGLSCVVYRDVRPFHPARLAHFFANRSGESGDILRSRGLFRLASRPGVVGSWSSVGGTITFEPTGMLTNDPDSPWGQEIAFFGRNLDVNRLTRNLNECLLNDAEFLAGPTQWCATPDPFPAWDLQHRH</sequence>
<proteinExistence type="predicted"/>
<dbReference type="OrthoDB" id="9808822at2"/>
<dbReference type="PANTHER" id="PTHR43603">
    <property type="entry name" value="COBW DOMAIN-CONTAINING PROTEIN DDB_G0274527"/>
    <property type="match status" value="1"/>
</dbReference>
<dbReference type="AlphaFoldDB" id="A0A3A5MI60"/>
<dbReference type="SMART" id="SM00833">
    <property type="entry name" value="CobW_C"/>
    <property type="match status" value="1"/>
</dbReference>
<comment type="caution">
    <text evidence="2">The sequence shown here is derived from an EMBL/GenBank/DDBJ whole genome shotgun (WGS) entry which is preliminary data.</text>
</comment>
<dbReference type="InterPro" id="IPR027417">
    <property type="entry name" value="P-loop_NTPase"/>
</dbReference>
<dbReference type="EMBL" id="QZVS01000077">
    <property type="protein sequence ID" value="RJT89092.1"/>
    <property type="molecule type" value="Genomic_DNA"/>
</dbReference>
<reference evidence="2 3" key="1">
    <citation type="submission" date="2018-09" db="EMBL/GenBank/DDBJ databases">
        <title>Novel species of Cryobacterium.</title>
        <authorList>
            <person name="Liu Q."/>
            <person name="Xin Y.-H."/>
        </authorList>
    </citation>
    <scope>NUCLEOTIDE SEQUENCE [LARGE SCALE GENOMIC DNA]</scope>
    <source>
        <strain evidence="2 3">Hh39</strain>
    </source>
</reference>
<organism evidence="2 3">
    <name type="scientific">Cryobacterium melibiosiphilum</name>
    <dbReference type="NCBI Taxonomy" id="995039"/>
    <lineage>
        <taxon>Bacteria</taxon>
        <taxon>Bacillati</taxon>
        <taxon>Actinomycetota</taxon>
        <taxon>Actinomycetes</taxon>
        <taxon>Micrococcales</taxon>
        <taxon>Microbacteriaceae</taxon>
        <taxon>Cryobacterium</taxon>
    </lineage>
</organism>
<dbReference type="InterPro" id="IPR011629">
    <property type="entry name" value="CobW-like_C"/>
</dbReference>
<evidence type="ECO:0000313" key="3">
    <source>
        <dbReference type="Proteomes" id="UP000272015"/>
    </source>
</evidence>
<gene>
    <name evidence="2" type="ORF">D6T64_08275</name>
</gene>
<name>A0A3A5MI60_9MICO</name>
<feature type="domain" description="CobW C-terminal" evidence="1">
    <location>
        <begin position="237"/>
        <end position="333"/>
    </location>
</feature>
<accession>A0A3A5MI60</accession>